<proteinExistence type="predicted"/>
<dbReference type="SUPFAM" id="SSF52402">
    <property type="entry name" value="Adenine nucleotide alpha hydrolases-like"/>
    <property type="match status" value="1"/>
</dbReference>
<evidence type="ECO:0000313" key="3">
    <source>
        <dbReference type="Proteomes" id="UP000253104"/>
    </source>
</evidence>
<name>A0A2Z5N826_BURPY</name>
<dbReference type="Gene3D" id="3.40.50.620">
    <property type="entry name" value="HUPs"/>
    <property type="match status" value="1"/>
</dbReference>
<dbReference type="InterPro" id="IPR014729">
    <property type="entry name" value="Rossmann-like_a/b/a_fold"/>
</dbReference>
<dbReference type="RefSeq" id="WP_114182115.1">
    <property type="nucleotide sequence ID" value="NZ_CP024904.1"/>
</dbReference>
<dbReference type="EMBL" id="CP024904">
    <property type="protein sequence ID" value="AXF25752.1"/>
    <property type="molecule type" value="Genomic_DNA"/>
</dbReference>
<dbReference type="Proteomes" id="UP000253104">
    <property type="component" value="Chromosome mHSR5_C"/>
</dbReference>
<dbReference type="AlphaFoldDB" id="A0A2Z5N826"/>
<sequence>MLLVYDGTDEAQAALARCSALSRALSAAVDVVAVVDPVTANAQSAGLLSELAHHRLEEFARRELQCAVGKLADDGIAACGYVRFGRAADAIAAHAMTTRPDMIVVGHCARSGFARWWRERPVHVDLAERLRGTALIVVTAPST</sequence>
<dbReference type="InterPro" id="IPR006016">
    <property type="entry name" value="UspA"/>
</dbReference>
<gene>
    <name evidence="2" type="ORF">CUJ89_35605</name>
</gene>
<dbReference type="OrthoDB" id="9109351at2"/>
<evidence type="ECO:0000313" key="2">
    <source>
        <dbReference type="EMBL" id="AXF25752.1"/>
    </source>
</evidence>
<feature type="domain" description="UspA" evidence="1">
    <location>
        <begin position="2"/>
        <end position="116"/>
    </location>
</feature>
<evidence type="ECO:0000259" key="1">
    <source>
        <dbReference type="Pfam" id="PF00582"/>
    </source>
</evidence>
<accession>A0A2Z5N826</accession>
<reference evidence="2 3" key="1">
    <citation type="journal article" date="2018" name="ISME J.">
        <title>Involvement of Burkholderiaceae and sulfurous volatiles in disease-suppressive soils.</title>
        <authorList>
            <person name="Carrion V.J."/>
            <person name="Cordovez V."/>
            <person name="Tyc O."/>
            <person name="Etalo D.W."/>
            <person name="de Bruijn I."/>
            <person name="de Jager V.C."/>
            <person name="Medema M.H."/>
            <person name="Eberl L."/>
            <person name="Raaijmakers J.M."/>
        </authorList>
    </citation>
    <scope>NUCLEOTIDE SEQUENCE [LARGE SCALE GENOMIC DNA]</scope>
    <source>
        <strain evidence="3">mHSR5</strain>
    </source>
</reference>
<dbReference type="Pfam" id="PF00582">
    <property type="entry name" value="Usp"/>
    <property type="match status" value="1"/>
</dbReference>
<organism evidence="2 3">
    <name type="scientific">Burkholderia pyrrocinia</name>
    <name type="common">Pseudomonas pyrrocinia</name>
    <dbReference type="NCBI Taxonomy" id="60550"/>
    <lineage>
        <taxon>Bacteria</taxon>
        <taxon>Pseudomonadati</taxon>
        <taxon>Pseudomonadota</taxon>
        <taxon>Betaproteobacteria</taxon>
        <taxon>Burkholderiales</taxon>
        <taxon>Burkholderiaceae</taxon>
        <taxon>Burkholderia</taxon>
        <taxon>Burkholderia cepacia complex</taxon>
    </lineage>
</organism>
<protein>
    <submittedName>
        <fullName evidence="2">Universal stress protein</fullName>
    </submittedName>
</protein>